<keyword evidence="2" id="KW-0812">Transmembrane</keyword>
<sequence length="230" mass="22598">MTEADGAAARQATPTPESTTPESTAPPTRLFGPRGRHRRPRPRKVLLAAGGLALVAGALSLVRLHPGAGLGGSGTPEAAPWPSGDPGAEVGTERATNAAATVTTNPEPGPSATSAMGGLTATPTASPSGVPAPRNSPAVREPSDEDPVTTIPEAPDRPAAPQQPGGGPTQSQAPQQPPAAAPPQAPAPSQSAPPPAQQPTPAPSGDPGVCLPIVGLCVDPLGPGLLTSKR</sequence>
<evidence type="ECO:0000256" key="2">
    <source>
        <dbReference type="SAM" id="Phobius"/>
    </source>
</evidence>
<organism evidence="3 4">
    <name type="scientific">Streptomyces fuscus</name>
    <dbReference type="NCBI Taxonomy" id="3048495"/>
    <lineage>
        <taxon>Bacteria</taxon>
        <taxon>Bacillati</taxon>
        <taxon>Actinomycetota</taxon>
        <taxon>Actinomycetes</taxon>
        <taxon>Kitasatosporales</taxon>
        <taxon>Streptomycetaceae</taxon>
        <taxon>Streptomyces</taxon>
    </lineage>
</organism>
<proteinExistence type="predicted"/>
<reference evidence="3 4" key="1">
    <citation type="submission" date="2023-05" db="EMBL/GenBank/DDBJ databases">
        <title>Streptomyces fuscus sp. nov., a brown-black pigment producing actinomyces isolated from dry sand of Sea duck farm.</title>
        <authorList>
            <person name="Xie J."/>
            <person name="Shen N."/>
        </authorList>
    </citation>
    <scope>NUCLEOTIDE SEQUENCE [LARGE SCALE GENOMIC DNA]</scope>
    <source>
        <strain evidence="3 4">GXMU-J15</strain>
    </source>
</reference>
<feature type="region of interest" description="Disordered" evidence="1">
    <location>
        <begin position="64"/>
        <end position="230"/>
    </location>
</feature>
<comment type="caution">
    <text evidence="3">The sequence shown here is derived from an EMBL/GenBank/DDBJ whole genome shotgun (WGS) entry which is preliminary data.</text>
</comment>
<evidence type="ECO:0000313" key="3">
    <source>
        <dbReference type="EMBL" id="MDL2077222.1"/>
    </source>
</evidence>
<evidence type="ECO:0000313" key="4">
    <source>
        <dbReference type="Proteomes" id="UP001241926"/>
    </source>
</evidence>
<feature type="compositionally biased region" description="Low complexity" evidence="1">
    <location>
        <begin position="12"/>
        <end position="28"/>
    </location>
</feature>
<feature type="compositionally biased region" description="Low complexity" evidence="1">
    <location>
        <begin position="95"/>
        <end position="105"/>
    </location>
</feature>
<feature type="compositionally biased region" description="Pro residues" evidence="1">
    <location>
        <begin position="175"/>
        <end position="204"/>
    </location>
</feature>
<name>A0ABT7J0B2_9ACTN</name>
<dbReference type="PRINTS" id="PR01217">
    <property type="entry name" value="PRICHEXTENSN"/>
</dbReference>
<feature type="compositionally biased region" description="Low complexity" evidence="1">
    <location>
        <begin position="159"/>
        <end position="174"/>
    </location>
</feature>
<keyword evidence="2" id="KW-0472">Membrane</keyword>
<dbReference type="Proteomes" id="UP001241926">
    <property type="component" value="Unassembled WGS sequence"/>
</dbReference>
<evidence type="ECO:0000256" key="1">
    <source>
        <dbReference type="SAM" id="MobiDB-lite"/>
    </source>
</evidence>
<keyword evidence="2" id="KW-1133">Transmembrane helix</keyword>
<feature type="compositionally biased region" description="Basic residues" evidence="1">
    <location>
        <begin position="34"/>
        <end position="44"/>
    </location>
</feature>
<feature type="region of interest" description="Disordered" evidence="1">
    <location>
        <begin position="1"/>
        <end position="44"/>
    </location>
</feature>
<protein>
    <submittedName>
        <fullName evidence="3">Uncharacterized protein</fullName>
    </submittedName>
</protein>
<dbReference type="EMBL" id="JASJUS010000009">
    <property type="protein sequence ID" value="MDL2077222.1"/>
    <property type="molecule type" value="Genomic_DNA"/>
</dbReference>
<dbReference type="RefSeq" id="WP_261720643.1">
    <property type="nucleotide sequence ID" value="NZ_JASJUS010000009.1"/>
</dbReference>
<gene>
    <name evidence="3" type="ORF">QNN03_12300</name>
</gene>
<keyword evidence="4" id="KW-1185">Reference proteome</keyword>
<accession>A0ABT7J0B2</accession>
<feature type="transmembrane region" description="Helical" evidence="2">
    <location>
        <begin position="45"/>
        <end position="64"/>
    </location>
</feature>